<dbReference type="InParanoid" id="A0A0P0WRI6"/>
<dbReference type="Gramene" id="Os05t0583050-01">
    <property type="protein sequence ID" value="Os05t0583050-01"/>
    <property type="gene ID" value="Os05g0583050"/>
</dbReference>
<evidence type="ECO:0000313" key="3">
    <source>
        <dbReference type="Proteomes" id="UP000059680"/>
    </source>
</evidence>
<reference evidence="2 3" key="3">
    <citation type="journal article" date="2013" name="Rice">
        <title>Improvement of the Oryza sativa Nipponbare reference genome using next generation sequence and optical map data.</title>
        <authorList>
            <person name="Kawahara Y."/>
            <person name="de la Bastide M."/>
            <person name="Hamilton J.P."/>
            <person name="Kanamori H."/>
            <person name="McCombie W.R."/>
            <person name="Ouyang S."/>
            <person name="Schwartz D.C."/>
            <person name="Tanaka T."/>
            <person name="Wu J."/>
            <person name="Zhou S."/>
            <person name="Childs K.L."/>
            <person name="Davidson R.M."/>
            <person name="Lin H."/>
            <person name="Quesada-Ocampo L."/>
            <person name="Vaillancourt B."/>
            <person name="Sakai H."/>
            <person name="Lee S.S."/>
            <person name="Kim J."/>
            <person name="Numa H."/>
            <person name="Itoh T."/>
            <person name="Buell C.R."/>
            <person name="Matsumoto T."/>
        </authorList>
    </citation>
    <scope>NUCLEOTIDE SEQUENCE [LARGE SCALE GENOMIC DNA]</scope>
    <source>
        <strain evidence="3">cv. Nipponbare</strain>
    </source>
</reference>
<reference evidence="2 3" key="2">
    <citation type="journal article" date="2013" name="Plant Cell Physiol.">
        <title>Rice Annotation Project Database (RAP-DB): an integrative and interactive database for rice genomics.</title>
        <authorList>
            <person name="Sakai H."/>
            <person name="Lee S.S."/>
            <person name="Tanaka T."/>
            <person name="Numa H."/>
            <person name="Kim J."/>
            <person name="Kawahara Y."/>
            <person name="Wakimoto H."/>
            <person name="Yang C.C."/>
            <person name="Iwamoto M."/>
            <person name="Abe T."/>
            <person name="Yamada Y."/>
            <person name="Muto A."/>
            <person name="Inokuchi H."/>
            <person name="Ikemura T."/>
            <person name="Matsumoto T."/>
            <person name="Sasaki T."/>
            <person name="Itoh T."/>
        </authorList>
    </citation>
    <scope>NUCLEOTIDE SEQUENCE [LARGE SCALE GENOMIC DNA]</scope>
    <source>
        <strain evidence="3">cv. Nipponbare</strain>
    </source>
</reference>
<sequence length="102" mass="10771">MIHHRFVLHGSIAAQRGRRVHGVLQEALQIIRDAGVGRDEPNTIIVSSAGAGAGSSSGRRRSAKEEAGHHVVVVVEGEEAGGCRMILVEAMTSSSRSRHGVL</sequence>
<proteinExistence type="predicted"/>
<accession>A0A0P0WRI6</accession>
<evidence type="ECO:0000256" key="1">
    <source>
        <dbReference type="SAM" id="MobiDB-lite"/>
    </source>
</evidence>
<protein>
    <submittedName>
        <fullName evidence="2">Os05g0583050 protein</fullName>
    </submittedName>
</protein>
<dbReference type="AlphaFoldDB" id="A0A0P0WRI6"/>
<name>A0A0P0WRI6_ORYSJ</name>
<feature type="compositionally biased region" description="Low complexity" evidence="1">
    <location>
        <begin position="47"/>
        <end position="57"/>
    </location>
</feature>
<reference evidence="3" key="1">
    <citation type="journal article" date="2005" name="Nature">
        <title>The map-based sequence of the rice genome.</title>
        <authorList>
            <consortium name="International rice genome sequencing project (IRGSP)"/>
            <person name="Matsumoto T."/>
            <person name="Wu J."/>
            <person name="Kanamori H."/>
            <person name="Katayose Y."/>
            <person name="Fujisawa M."/>
            <person name="Namiki N."/>
            <person name="Mizuno H."/>
            <person name="Yamamoto K."/>
            <person name="Antonio B.A."/>
            <person name="Baba T."/>
            <person name="Sakata K."/>
            <person name="Nagamura Y."/>
            <person name="Aoki H."/>
            <person name="Arikawa K."/>
            <person name="Arita K."/>
            <person name="Bito T."/>
            <person name="Chiden Y."/>
            <person name="Fujitsuka N."/>
            <person name="Fukunaka R."/>
            <person name="Hamada M."/>
            <person name="Harada C."/>
            <person name="Hayashi A."/>
            <person name="Hijishita S."/>
            <person name="Honda M."/>
            <person name="Hosokawa S."/>
            <person name="Ichikawa Y."/>
            <person name="Idonuma A."/>
            <person name="Iijima M."/>
            <person name="Ikeda M."/>
            <person name="Ikeno M."/>
            <person name="Ito K."/>
            <person name="Ito S."/>
            <person name="Ito T."/>
            <person name="Ito Y."/>
            <person name="Ito Y."/>
            <person name="Iwabuchi A."/>
            <person name="Kamiya K."/>
            <person name="Karasawa W."/>
            <person name="Kurita K."/>
            <person name="Katagiri S."/>
            <person name="Kikuta A."/>
            <person name="Kobayashi H."/>
            <person name="Kobayashi N."/>
            <person name="Machita K."/>
            <person name="Maehara T."/>
            <person name="Masukawa M."/>
            <person name="Mizubayashi T."/>
            <person name="Mukai Y."/>
            <person name="Nagasaki H."/>
            <person name="Nagata Y."/>
            <person name="Naito S."/>
            <person name="Nakashima M."/>
            <person name="Nakama Y."/>
            <person name="Nakamichi Y."/>
            <person name="Nakamura M."/>
            <person name="Meguro A."/>
            <person name="Negishi M."/>
            <person name="Ohta I."/>
            <person name="Ohta T."/>
            <person name="Okamoto M."/>
            <person name="Ono N."/>
            <person name="Saji S."/>
            <person name="Sakaguchi M."/>
            <person name="Sakai K."/>
            <person name="Shibata M."/>
            <person name="Shimokawa T."/>
            <person name="Song J."/>
            <person name="Takazaki Y."/>
            <person name="Terasawa K."/>
            <person name="Tsugane M."/>
            <person name="Tsuji K."/>
            <person name="Ueda S."/>
            <person name="Waki K."/>
            <person name="Yamagata H."/>
            <person name="Yamamoto M."/>
            <person name="Yamamoto S."/>
            <person name="Yamane H."/>
            <person name="Yoshiki S."/>
            <person name="Yoshihara R."/>
            <person name="Yukawa K."/>
            <person name="Zhong H."/>
            <person name="Yano M."/>
            <person name="Yuan Q."/>
            <person name="Ouyang S."/>
            <person name="Liu J."/>
            <person name="Jones K.M."/>
            <person name="Gansberger K."/>
            <person name="Moffat K."/>
            <person name="Hill J."/>
            <person name="Bera J."/>
            <person name="Fadrosh D."/>
            <person name="Jin S."/>
            <person name="Johri S."/>
            <person name="Kim M."/>
            <person name="Overton L."/>
            <person name="Reardon M."/>
            <person name="Tsitrin T."/>
            <person name="Vuong H."/>
            <person name="Weaver B."/>
            <person name="Ciecko A."/>
            <person name="Tallon L."/>
            <person name="Jackson J."/>
            <person name="Pai G."/>
            <person name="Aken S.V."/>
            <person name="Utterback T."/>
            <person name="Reidmuller S."/>
            <person name="Feldblyum T."/>
            <person name="Hsiao J."/>
            <person name="Zismann V."/>
            <person name="Iobst S."/>
            <person name="de Vazeille A.R."/>
            <person name="Buell C.R."/>
            <person name="Ying K."/>
            <person name="Li Y."/>
            <person name="Lu T."/>
            <person name="Huang Y."/>
            <person name="Zhao Q."/>
            <person name="Feng Q."/>
            <person name="Zhang L."/>
            <person name="Zhu J."/>
            <person name="Weng Q."/>
            <person name="Mu J."/>
            <person name="Lu Y."/>
            <person name="Fan D."/>
            <person name="Liu Y."/>
            <person name="Guan J."/>
            <person name="Zhang Y."/>
            <person name="Yu S."/>
            <person name="Liu X."/>
            <person name="Zhang Y."/>
            <person name="Hong G."/>
            <person name="Han B."/>
            <person name="Choisne N."/>
            <person name="Demange N."/>
            <person name="Orjeda G."/>
            <person name="Samain S."/>
            <person name="Cattolico L."/>
            <person name="Pelletier E."/>
            <person name="Couloux A."/>
            <person name="Segurens B."/>
            <person name="Wincker P."/>
            <person name="D'Hont A."/>
            <person name="Scarpelli C."/>
            <person name="Weissenbach J."/>
            <person name="Salanoubat M."/>
            <person name="Quetier F."/>
            <person name="Yu Y."/>
            <person name="Kim H.R."/>
            <person name="Rambo T."/>
            <person name="Currie J."/>
            <person name="Collura K."/>
            <person name="Luo M."/>
            <person name="Yang T."/>
            <person name="Ammiraju J.S.S."/>
            <person name="Engler F."/>
            <person name="Soderlund C."/>
            <person name="Wing R.A."/>
            <person name="Palmer L.E."/>
            <person name="de la Bastide M."/>
            <person name="Spiegel L."/>
            <person name="Nascimento L."/>
            <person name="Zutavern T."/>
            <person name="O'Shaughnessy A."/>
            <person name="Dike S."/>
            <person name="Dedhia N."/>
            <person name="Preston R."/>
            <person name="Balija V."/>
            <person name="McCombie W.R."/>
            <person name="Chow T."/>
            <person name="Chen H."/>
            <person name="Chung M."/>
            <person name="Chen C."/>
            <person name="Shaw J."/>
            <person name="Wu H."/>
            <person name="Hsiao K."/>
            <person name="Chao Y."/>
            <person name="Chu M."/>
            <person name="Cheng C."/>
            <person name="Hour A."/>
            <person name="Lee P."/>
            <person name="Lin S."/>
            <person name="Lin Y."/>
            <person name="Liou J."/>
            <person name="Liu S."/>
            <person name="Hsing Y."/>
            <person name="Raghuvanshi S."/>
            <person name="Mohanty A."/>
            <person name="Bharti A.K."/>
            <person name="Gaur A."/>
            <person name="Gupta V."/>
            <person name="Kumar D."/>
            <person name="Ravi V."/>
            <person name="Vij S."/>
            <person name="Kapur A."/>
            <person name="Khurana P."/>
            <person name="Khurana P."/>
            <person name="Khurana J.P."/>
            <person name="Tyagi A.K."/>
            <person name="Gaikwad K."/>
            <person name="Singh A."/>
            <person name="Dalal V."/>
            <person name="Srivastava S."/>
            <person name="Dixit A."/>
            <person name="Pal A.K."/>
            <person name="Ghazi I.A."/>
            <person name="Yadav M."/>
            <person name="Pandit A."/>
            <person name="Bhargava A."/>
            <person name="Sureshbabu K."/>
            <person name="Batra K."/>
            <person name="Sharma T.R."/>
            <person name="Mohapatra T."/>
            <person name="Singh N.K."/>
            <person name="Messing J."/>
            <person name="Nelson A.B."/>
            <person name="Fuks G."/>
            <person name="Kavchok S."/>
            <person name="Keizer G."/>
            <person name="Linton E."/>
            <person name="Llaca V."/>
            <person name="Song R."/>
            <person name="Tanyolac B."/>
            <person name="Young S."/>
            <person name="Ho-Il K."/>
            <person name="Hahn J.H."/>
            <person name="Sangsakoo G."/>
            <person name="Vanavichit A."/>
            <person name="de Mattos Luiz.A.T."/>
            <person name="Zimmer P.D."/>
            <person name="Malone G."/>
            <person name="Dellagostin O."/>
            <person name="de Oliveira A.C."/>
            <person name="Bevan M."/>
            <person name="Bancroft I."/>
            <person name="Minx P."/>
            <person name="Cordum H."/>
            <person name="Wilson R."/>
            <person name="Cheng Z."/>
            <person name="Jin W."/>
            <person name="Jiang J."/>
            <person name="Leong S.A."/>
            <person name="Iwama H."/>
            <person name="Gojobori T."/>
            <person name="Itoh T."/>
            <person name="Niimura Y."/>
            <person name="Fujii Y."/>
            <person name="Habara T."/>
            <person name="Sakai H."/>
            <person name="Sato Y."/>
            <person name="Wilson G."/>
            <person name="Kumar K."/>
            <person name="McCouch S."/>
            <person name="Juretic N."/>
            <person name="Hoen D."/>
            <person name="Wright S."/>
            <person name="Bruskiewich R."/>
            <person name="Bureau T."/>
            <person name="Miyao A."/>
            <person name="Hirochika H."/>
            <person name="Nishikawa T."/>
            <person name="Kadowaki K."/>
            <person name="Sugiura M."/>
            <person name="Burr B."/>
            <person name="Sasaki T."/>
        </authorList>
    </citation>
    <scope>NUCLEOTIDE SEQUENCE [LARGE SCALE GENOMIC DNA]</scope>
    <source>
        <strain evidence="3">cv. Nipponbare</strain>
    </source>
</reference>
<organism evidence="2 3">
    <name type="scientific">Oryza sativa subsp. japonica</name>
    <name type="common">Rice</name>
    <dbReference type="NCBI Taxonomy" id="39947"/>
    <lineage>
        <taxon>Eukaryota</taxon>
        <taxon>Viridiplantae</taxon>
        <taxon>Streptophyta</taxon>
        <taxon>Embryophyta</taxon>
        <taxon>Tracheophyta</taxon>
        <taxon>Spermatophyta</taxon>
        <taxon>Magnoliopsida</taxon>
        <taxon>Liliopsida</taxon>
        <taxon>Poales</taxon>
        <taxon>Poaceae</taxon>
        <taxon>BOP clade</taxon>
        <taxon>Oryzoideae</taxon>
        <taxon>Oryzeae</taxon>
        <taxon>Oryzinae</taxon>
        <taxon>Oryza</taxon>
        <taxon>Oryza sativa</taxon>
    </lineage>
</organism>
<feature type="region of interest" description="Disordered" evidence="1">
    <location>
        <begin position="47"/>
        <end position="67"/>
    </location>
</feature>
<dbReference type="Proteomes" id="UP000059680">
    <property type="component" value="Chromosome 5"/>
</dbReference>
<dbReference type="PaxDb" id="39947-A0A0P0WRI6"/>
<evidence type="ECO:0000313" key="2">
    <source>
        <dbReference type="EMBL" id="BAS95542.1"/>
    </source>
</evidence>
<dbReference type="EMBL" id="AP014961">
    <property type="protein sequence ID" value="BAS95542.1"/>
    <property type="molecule type" value="Genomic_DNA"/>
</dbReference>
<gene>
    <name evidence="2" type="ordered locus">Os05g0583050</name>
    <name evidence="2" type="ORF">OSNPB_050583050</name>
</gene>
<keyword evidence="3" id="KW-1185">Reference proteome</keyword>